<keyword evidence="9" id="KW-0677">Repeat</keyword>
<evidence type="ECO:0000259" key="15">
    <source>
        <dbReference type="Pfam" id="PF06426"/>
    </source>
</evidence>
<keyword evidence="6" id="KW-0963">Cytoplasm</keyword>
<evidence type="ECO:0000256" key="1">
    <source>
        <dbReference type="ARBA" id="ARBA00004496"/>
    </source>
</evidence>
<dbReference type="InterPro" id="IPR005881">
    <property type="entry name" value="Ser_O-AcTrfase"/>
</dbReference>
<accession>A0A2A9HDK6</accession>
<evidence type="ECO:0000256" key="4">
    <source>
        <dbReference type="ARBA" id="ARBA00013266"/>
    </source>
</evidence>
<evidence type="ECO:0000256" key="13">
    <source>
        <dbReference type="PIRNR" id="PIRNR000441"/>
    </source>
</evidence>
<dbReference type="SUPFAM" id="SSF51161">
    <property type="entry name" value="Trimeric LpxA-like enzymes"/>
    <property type="match status" value="1"/>
</dbReference>
<sequence length="232" mass="25332">MGILAEIREDIRAAMARDPAARSALEVVLFYPGFHARLAHRLAHALHRRGVPLIPRGIMHLARFFTGIEIHPGARIGRRFFIDHGMGVVIGETTEIGDDVTLYQGVTLGGTSTRRVKRHPTLRDRVTVGAGAKVIGAVEIGENVRIGAGSVVVTNVPPNATVVGVPGHIVAFHDDSNGAIQRLPDPEWERLNDLDRRLDELRAQIAHLEEHLAQLHGRHHGGQEAPETAAER</sequence>
<feature type="coiled-coil region" evidence="14">
    <location>
        <begin position="191"/>
        <end position="218"/>
    </location>
</feature>
<dbReference type="FunFam" id="2.160.10.10:FF:000007">
    <property type="entry name" value="Serine acetyltransferase"/>
    <property type="match status" value="1"/>
</dbReference>
<comment type="subcellular location">
    <subcellularLocation>
        <location evidence="1">Cytoplasm</location>
    </subcellularLocation>
</comment>
<dbReference type="GO" id="GO:0005737">
    <property type="term" value="C:cytoplasm"/>
    <property type="evidence" value="ECO:0007669"/>
    <property type="project" value="UniProtKB-SubCell"/>
</dbReference>
<evidence type="ECO:0000313" key="17">
    <source>
        <dbReference type="Proteomes" id="UP000223071"/>
    </source>
</evidence>
<evidence type="ECO:0000256" key="2">
    <source>
        <dbReference type="ARBA" id="ARBA00004876"/>
    </source>
</evidence>
<name>A0A2A9HDK6_TEPT2</name>
<dbReference type="InterPro" id="IPR001451">
    <property type="entry name" value="Hexapep"/>
</dbReference>
<keyword evidence="8 13" id="KW-0808">Transferase</keyword>
<dbReference type="EC" id="2.3.1.30" evidence="4 13"/>
<gene>
    <name evidence="16" type="ORF">A9A59_0426</name>
</gene>
<keyword evidence="10" id="KW-0198">Cysteine biosynthesis</keyword>
<dbReference type="Proteomes" id="UP000223071">
    <property type="component" value="Unassembled WGS sequence"/>
</dbReference>
<dbReference type="FunFam" id="1.10.3130.10:FF:000003">
    <property type="entry name" value="Serine acetyltransferase"/>
    <property type="match status" value="1"/>
</dbReference>
<evidence type="ECO:0000256" key="10">
    <source>
        <dbReference type="ARBA" id="ARBA00023192"/>
    </source>
</evidence>
<dbReference type="EMBL" id="PDJQ01000001">
    <property type="protein sequence ID" value="PFG73231.1"/>
    <property type="molecule type" value="Genomic_DNA"/>
</dbReference>
<evidence type="ECO:0000256" key="7">
    <source>
        <dbReference type="ARBA" id="ARBA00022605"/>
    </source>
</evidence>
<dbReference type="Gene3D" id="1.10.3130.10">
    <property type="entry name" value="serine acetyltransferase, domain 1"/>
    <property type="match status" value="1"/>
</dbReference>
<protein>
    <recommendedName>
        <fullName evidence="5 13">Serine acetyltransferase</fullName>
        <ecNumber evidence="4 13">2.3.1.30</ecNumber>
    </recommendedName>
</protein>
<dbReference type="GO" id="GO:0009001">
    <property type="term" value="F:serine O-acetyltransferase activity"/>
    <property type="evidence" value="ECO:0007669"/>
    <property type="project" value="UniProtKB-EC"/>
</dbReference>
<dbReference type="PROSITE" id="PS00101">
    <property type="entry name" value="HEXAPEP_TRANSFERASES"/>
    <property type="match status" value="1"/>
</dbReference>
<evidence type="ECO:0000313" key="16">
    <source>
        <dbReference type="EMBL" id="PFG73231.1"/>
    </source>
</evidence>
<dbReference type="NCBIfam" id="NF041874">
    <property type="entry name" value="EPS_EpsC"/>
    <property type="match status" value="1"/>
</dbReference>
<evidence type="ECO:0000256" key="12">
    <source>
        <dbReference type="ARBA" id="ARBA00049486"/>
    </source>
</evidence>
<evidence type="ECO:0000256" key="5">
    <source>
        <dbReference type="ARBA" id="ARBA00018522"/>
    </source>
</evidence>
<organism evidence="16 17">
    <name type="scientific">Tepidiforma thermophila (strain KCTC 52669 / CGMCC 1.13589 / G233)</name>
    <dbReference type="NCBI Taxonomy" id="2761530"/>
    <lineage>
        <taxon>Bacteria</taxon>
        <taxon>Bacillati</taxon>
        <taxon>Chloroflexota</taxon>
        <taxon>Tepidiformia</taxon>
        <taxon>Tepidiformales</taxon>
        <taxon>Tepidiformaceae</taxon>
        <taxon>Tepidiforma</taxon>
    </lineage>
</organism>
<evidence type="ECO:0000256" key="11">
    <source>
        <dbReference type="ARBA" id="ARBA00023315"/>
    </source>
</evidence>
<dbReference type="InterPro" id="IPR010493">
    <property type="entry name" value="Ser_AcTrfase_N"/>
</dbReference>
<evidence type="ECO:0000256" key="6">
    <source>
        <dbReference type="ARBA" id="ARBA00022490"/>
    </source>
</evidence>
<comment type="pathway">
    <text evidence="2">Amino-acid biosynthesis; L-cysteine biosynthesis; L-cysteine from L-serine: step 1/2.</text>
</comment>
<dbReference type="NCBIfam" id="TIGR01172">
    <property type="entry name" value="cysE"/>
    <property type="match status" value="1"/>
</dbReference>
<dbReference type="Pfam" id="PF06426">
    <property type="entry name" value="SATase_N"/>
    <property type="match status" value="1"/>
</dbReference>
<proteinExistence type="inferred from homology"/>
<comment type="catalytic activity">
    <reaction evidence="12 13">
        <text>L-serine + acetyl-CoA = O-acetyl-L-serine + CoA</text>
        <dbReference type="Rhea" id="RHEA:24560"/>
        <dbReference type="ChEBI" id="CHEBI:33384"/>
        <dbReference type="ChEBI" id="CHEBI:57287"/>
        <dbReference type="ChEBI" id="CHEBI:57288"/>
        <dbReference type="ChEBI" id="CHEBI:58340"/>
        <dbReference type="EC" id="2.3.1.30"/>
    </reaction>
</comment>
<dbReference type="InterPro" id="IPR011004">
    <property type="entry name" value="Trimer_LpxA-like_sf"/>
</dbReference>
<comment type="caution">
    <text evidence="16">The sequence shown here is derived from an EMBL/GenBank/DDBJ whole genome shotgun (WGS) entry which is preliminary data.</text>
</comment>
<dbReference type="GO" id="GO:0006535">
    <property type="term" value="P:cysteine biosynthetic process from serine"/>
    <property type="evidence" value="ECO:0007669"/>
    <property type="project" value="InterPro"/>
</dbReference>
<dbReference type="Gene3D" id="2.160.10.10">
    <property type="entry name" value="Hexapeptide repeat proteins"/>
    <property type="match status" value="1"/>
</dbReference>
<dbReference type="PANTHER" id="PTHR42811">
    <property type="entry name" value="SERINE ACETYLTRANSFERASE"/>
    <property type="match status" value="1"/>
</dbReference>
<comment type="similarity">
    <text evidence="3 13">Belongs to the transferase hexapeptide repeat family.</text>
</comment>
<feature type="domain" description="Serine acetyltransferase N-terminal" evidence="15">
    <location>
        <begin position="3"/>
        <end position="36"/>
    </location>
</feature>
<dbReference type="InterPro" id="IPR053376">
    <property type="entry name" value="Serine_acetyltransferase"/>
</dbReference>
<keyword evidence="7" id="KW-0028">Amino-acid biosynthesis</keyword>
<evidence type="ECO:0000256" key="14">
    <source>
        <dbReference type="SAM" id="Coils"/>
    </source>
</evidence>
<dbReference type="CDD" id="cd03354">
    <property type="entry name" value="LbH_SAT"/>
    <property type="match status" value="1"/>
</dbReference>
<dbReference type="Pfam" id="PF00132">
    <property type="entry name" value="Hexapep"/>
    <property type="match status" value="1"/>
</dbReference>
<dbReference type="AlphaFoldDB" id="A0A2A9HDK6"/>
<dbReference type="PIRSF" id="PIRSF000441">
    <property type="entry name" value="CysE"/>
    <property type="match status" value="1"/>
</dbReference>
<dbReference type="UniPathway" id="UPA00136">
    <property type="reaction ID" value="UER00199"/>
</dbReference>
<keyword evidence="14" id="KW-0175">Coiled coil</keyword>
<reference evidence="16 17" key="1">
    <citation type="submission" date="2017-09" db="EMBL/GenBank/DDBJ databases">
        <title>Sequencing the genomes of two abundant thermophiles in Great Basin hot springs: Thermocrinis jamiesonii and novel Chloroflexi Thermoflexus hugenholtzii.</title>
        <authorList>
            <person name="Hedlund B."/>
        </authorList>
    </citation>
    <scope>NUCLEOTIDE SEQUENCE [LARGE SCALE GENOMIC DNA]</scope>
    <source>
        <strain evidence="16 17">G233</strain>
    </source>
</reference>
<keyword evidence="17" id="KW-1185">Reference proteome</keyword>
<dbReference type="InterPro" id="IPR045304">
    <property type="entry name" value="LbH_SAT"/>
</dbReference>
<evidence type="ECO:0000256" key="9">
    <source>
        <dbReference type="ARBA" id="ARBA00022737"/>
    </source>
</evidence>
<dbReference type="InterPro" id="IPR042122">
    <property type="entry name" value="Ser_AcTrfase_N_sf"/>
</dbReference>
<evidence type="ECO:0000256" key="8">
    <source>
        <dbReference type="ARBA" id="ARBA00022679"/>
    </source>
</evidence>
<dbReference type="InterPro" id="IPR018357">
    <property type="entry name" value="Hexapep_transf_CS"/>
</dbReference>
<evidence type="ECO:0000256" key="3">
    <source>
        <dbReference type="ARBA" id="ARBA00007274"/>
    </source>
</evidence>
<keyword evidence="11 13" id="KW-0012">Acyltransferase</keyword>